<dbReference type="Pfam" id="PF08669">
    <property type="entry name" value="GCV_T_C"/>
    <property type="match status" value="1"/>
</dbReference>
<dbReference type="GO" id="GO:0032259">
    <property type="term" value="P:methylation"/>
    <property type="evidence" value="ECO:0007669"/>
    <property type="project" value="UniProtKB-KW"/>
</dbReference>
<dbReference type="Proteomes" id="UP000428330">
    <property type="component" value="Chromosome"/>
</dbReference>
<feature type="binding site" evidence="1">
    <location>
        <position position="202"/>
    </location>
    <ligand>
        <name>substrate</name>
    </ligand>
</feature>
<name>A0A6I6IRN7_9RHOB</name>
<evidence type="ECO:0000313" key="5">
    <source>
        <dbReference type="Proteomes" id="UP000428330"/>
    </source>
</evidence>
<dbReference type="PANTHER" id="PTHR43757:SF2">
    <property type="entry name" value="AMINOMETHYLTRANSFERASE, MITOCHONDRIAL"/>
    <property type="match status" value="1"/>
</dbReference>
<dbReference type="OrthoDB" id="9772660at2"/>
<feature type="domain" description="Aminomethyltransferase C-terminal" evidence="3">
    <location>
        <begin position="303"/>
        <end position="360"/>
    </location>
</feature>
<evidence type="ECO:0000256" key="1">
    <source>
        <dbReference type="PIRSR" id="PIRSR006487-1"/>
    </source>
</evidence>
<organism evidence="4 5">
    <name type="scientific">Roseovarius faecimaris</name>
    <dbReference type="NCBI Taxonomy" id="2494550"/>
    <lineage>
        <taxon>Bacteria</taxon>
        <taxon>Pseudomonadati</taxon>
        <taxon>Pseudomonadota</taxon>
        <taxon>Alphaproteobacteria</taxon>
        <taxon>Rhodobacterales</taxon>
        <taxon>Roseobacteraceae</taxon>
        <taxon>Roseovarius</taxon>
    </lineage>
</organism>
<evidence type="ECO:0000259" key="3">
    <source>
        <dbReference type="Pfam" id="PF08669"/>
    </source>
</evidence>
<dbReference type="PANTHER" id="PTHR43757">
    <property type="entry name" value="AMINOMETHYLTRANSFERASE"/>
    <property type="match status" value="1"/>
</dbReference>
<accession>A0A6I6IRN7</accession>
<sequence length="366" mass="40697">MAFIFPSRRVRRTPFSDGVEAAGVRGYTVYNHMLLPTVFHTTEADYRHLKTQVQVWDVACERQVQVKGPDARRLIQYLTPRDLSTLREDRCMYIPVCDQNGGMLNDPVLLDAGPDTYWISIADSDFLFWVQAVAGMGNFDVEVTEPDVSPLAVQGPLADELMSRVFGGAVTGLRFFGCGRFEWEGHEFLIARSGYSKQGGFEIYVNDTALGMPLWDALFAAGEDLQVRAGCPNLIERIEGGLLSYGNDMTRENSPMECGLGRYVSDNQLEHCIGGRALREEREAGSKRMIRPVAIEGMAPPSDRAWPLYADGRQVGRVSSAAYSPDFETTVAIAMVDRSHWDAGTALEVDTQDGMLSGVVQDRFWI</sequence>
<dbReference type="PIRSF" id="PIRSF006487">
    <property type="entry name" value="GcvT"/>
    <property type="match status" value="1"/>
</dbReference>
<keyword evidence="5" id="KW-1185">Reference proteome</keyword>
<gene>
    <name evidence="4" type="ORF">EI983_06395</name>
</gene>
<dbReference type="InterPro" id="IPR028896">
    <property type="entry name" value="GcvT/YgfZ/DmdA"/>
</dbReference>
<dbReference type="InterPro" id="IPR006222">
    <property type="entry name" value="GCVT_N"/>
</dbReference>
<keyword evidence="4" id="KW-0489">Methyltransferase</keyword>
<dbReference type="RefSeq" id="WP_157706560.1">
    <property type="nucleotide sequence ID" value="NZ_CP034348.1"/>
</dbReference>
<dbReference type="NCBIfam" id="NF009133">
    <property type="entry name" value="PRK12486.1"/>
    <property type="match status" value="1"/>
</dbReference>
<dbReference type="GO" id="GO:0008168">
    <property type="term" value="F:methyltransferase activity"/>
    <property type="evidence" value="ECO:0007669"/>
    <property type="project" value="UniProtKB-KW"/>
</dbReference>
<dbReference type="Pfam" id="PF01571">
    <property type="entry name" value="GCV_T"/>
    <property type="match status" value="1"/>
</dbReference>
<dbReference type="AlphaFoldDB" id="A0A6I6IRN7"/>
<proteinExistence type="predicted"/>
<dbReference type="KEGG" id="rom:EI983_06395"/>
<dbReference type="SUPFAM" id="SSF101790">
    <property type="entry name" value="Aminomethyltransferase beta-barrel domain"/>
    <property type="match status" value="1"/>
</dbReference>
<dbReference type="InterPro" id="IPR013977">
    <property type="entry name" value="GcvT_C"/>
</dbReference>
<dbReference type="SUPFAM" id="SSF103025">
    <property type="entry name" value="Folate-binding domain"/>
    <property type="match status" value="1"/>
</dbReference>
<evidence type="ECO:0000259" key="2">
    <source>
        <dbReference type="Pfam" id="PF01571"/>
    </source>
</evidence>
<feature type="domain" description="GCVT N-terminal" evidence="2">
    <location>
        <begin position="21"/>
        <end position="265"/>
    </location>
</feature>
<dbReference type="EMBL" id="CP034348">
    <property type="protein sequence ID" value="QGX97926.1"/>
    <property type="molecule type" value="Genomic_DNA"/>
</dbReference>
<keyword evidence="4" id="KW-0808">Transferase</keyword>
<reference evidence="5" key="1">
    <citation type="submission" date="2018-12" db="EMBL/GenBank/DDBJ databases">
        <title>Complete genome sequence of Roseovarius sp. MME-070.</title>
        <authorList>
            <person name="Nam Y.-D."/>
            <person name="Kang J."/>
            <person name="Chung W.-H."/>
            <person name="Park Y.S."/>
        </authorList>
    </citation>
    <scope>NUCLEOTIDE SEQUENCE [LARGE SCALE GENOMIC DNA]</scope>
    <source>
        <strain evidence="5">MME-070</strain>
    </source>
</reference>
<evidence type="ECO:0000313" key="4">
    <source>
        <dbReference type="EMBL" id="QGX97926.1"/>
    </source>
</evidence>
<dbReference type="InterPro" id="IPR029043">
    <property type="entry name" value="GcvT/YgfZ_C"/>
</dbReference>
<dbReference type="InterPro" id="IPR027266">
    <property type="entry name" value="TrmE/GcvT-like"/>
</dbReference>
<protein>
    <submittedName>
        <fullName evidence="4">Dimethylsulfoniopropionate demethylase</fullName>
    </submittedName>
</protein>
<dbReference type="Gene3D" id="3.30.1360.120">
    <property type="entry name" value="Probable tRNA modification gtpase trme, domain 1"/>
    <property type="match status" value="1"/>
</dbReference>